<name>A0A1V0SKF1_9VIRU</name>
<evidence type="ECO:0000313" key="1">
    <source>
        <dbReference type="EMBL" id="ARF12219.1"/>
    </source>
</evidence>
<dbReference type="EMBL" id="KY684111">
    <property type="protein sequence ID" value="ARF12219.1"/>
    <property type="molecule type" value="Genomic_DNA"/>
</dbReference>
<dbReference type="InterPro" id="IPR008983">
    <property type="entry name" value="Tumour_necrosis_fac-like_dom"/>
</dbReference>
<organism evidence="1">
    <name type="scientific">Klosneuvirus KNV1</name>
    <dbReference type="NCBI Taxonomy" id="1977640"/>
    <lineage>
        <taxon>Viruses</taxon>
        <taxon>Varidnaviria</taxon>
        <taxon>Bamfordvirae</taxon>
        <taxon>Nucleocytoviricota</taxon>
        <taxon>Megaviricetes</taxon>
        <taxon>Imitervirales</taxon>
        <taxon>Mimiviridae</taxon>
        <taxon>Klosneuvirinae</taxon>
        <taxon>Klosneuvirus</taxon>
    </lineage>
</organism>
<proteinExistence type="predicted"/>
<accession>A0A1V0SKF1</accession>
<protein>
    <submittedName>
        <fullName evidence="1">Uncharacterized protein</fullName>
    </submittedName>
</protein>
<dbReference type="Gene3D" id="2.60.120.40">
    <property type="match status" value="1"/>
</dbReference>
<gene>
    <name evidence="1" type="ORF">Klosneuvirus_4_34</name>
</gene>
<reference evidence="1" key="1">
    <citation type="journal article" date="2017" name="Science">
        <title>Giant viruses with an expanded complement of translation system components.</title>
        <authorList>
            <person name="Schulz F."/>
            <person name="Yutin N."/>
            <person name="Ivanova N.N."/>
            <person name="Ortega D.R."/>
            <person name="Lee T.K."/>
            <person name="Vierheilig J."/>
            <person name="Daims H."/>
            <person name="Horn M."/>
            <person name="Wagner M."/>
            <person name="Jensen G.J."/>
            <person name="Kyrpides N.C."/>
            <person name="Koonin E.V."/>
            <person name="Woyke T."/>
        </authorList>
    </citation>
    <scope>NUCLEOTIDE SEQUENCE</scope>
    <source>
        <strain evidence="1">KNV1</strain>
    </source>
</reference>
<sequence length="154" mass="16936">MTTLGFTLVTIPNKGKGYGNIYLLAKTPEYTQTIHPNSTIKFNGFTKLATMSWKTADTITMLKAGLFQITFQVTYVTNTETNIQIGLYVNGELITVFGDSILLDNGISKLSGTYVLKVKLNDKIQFVGLENTFVIKPVSQSSEIIASVTIVEVQ</sequence>